<keyword evidence="2" id="KW-1185">Reference proteome</keyword>
<protein>
    <submittedName>
        <fullName evidence="3">Uncharacterized protein LOC106157529</fullName>
    </submittedName>
</protein>
<gene>
    <name evidence="3" type="primary">LOC106157529</name>
</gene>
<organism evidence="2 3">
    <name type="scientific">Lingula anatina</name>
    <name type="common">Brachiopod</name>
    <name type="synonym">Lingula unguis</name>
    <dbReference type="NCBI Taxonomy" id="7574"/>
    <lineage>
        <taxon>Eukaryota</taxon>
        <taxon>Metazoa</taxon>
        <taxon>Spiralia</taxon>
        <taxon>Lophotrochozoa</taxon>
        <taxon>Brachiopoda</taxon>
        <taxon>Linguliformea</taxon>
        <taxon>Lingulata</taxon>
        <taxon>Lingulida</taxon>
        <taxon>Linguloidea</taxon>
        <taxon>Lingulidae</taxon>
        <taxon>Lingula</taxon>
    </lineage>
</organism>
<name>A0A1S3HSY6_LINAN</name>
<dbReference type="SUPFAM" id="SSF49899">
    <property type="entry name" value="Concanavalin A-like lectins/glucanases"/>
    <property type="match status" value="1"/>
</dbReference>
<evidence type="ECO:0000259" key="1">
    <source>
        <dbReference type="PROSITE" id="PS50060"/>
    </source>
</evidence>
<accession>A0A1S3HSY6</accession>
<feature type="domain" description="MAM" evidence="1">
    <location>
        <begin position="118"/>
        <end position="171"/>
    </location>
</feature>
<proteinExistence type="predicted"/>
<evidence type="ECO:0000313" key="2">
    <source>
        <dbReference type="Proteomes" id="UP000085678"/>
    </source>
</evidence>
<dbReference type="Proteomes" id="UP000085678">
    <property type="component" value="Unplaced"/>
</dbReference>
<dbReference type="InterPro" id="IPR013320">
    <property type="entry name" value="ConA-like_dom_sf"/>
</dbReference>
<reference evidence="3" key="1">
    <citation type="submission" date="2025-08" db="UniProtKB">
        <authorList>
            <consortium name="RefSeq"/>
        </authorList>
    </citation>
    <scope>IDENTIFICATION</scope>
    <source>
        <tissue evidence="3">Gonads</tissue>
    </source>
</reference>
<dbReference type="AlphaFoldDB" id="A0A1S3HSY6"/>
<dbReference type="Pfam" id="PF00629">
    <property type="entry name" value="MAM"/>
    <property type="match status" value="1"/>
</dbReference>
<dbReference type="KEGG" id="lak:106157529"/>
<dbReference type="InterPro" id="IPR000998">
    <property type="entry name" value="MAM_dom"/>
</dbReference>
<evidence type="ECO:0000313" key="3">
    <source>
        <dbReference type="RefSeq" id="XP_013388666.1"/>
    </source>
</evidence>
<dbReference type="GO" id="GO:0016020">
    <property type="term" value="C:membrane"/>
    <property type="evidence" value="ECO:0007669"/>
    <property type="project" value="InterPro"/>
</dbReference>
<sequence>MTEKGIVWRSFQSCAAAGMGVTTVSTYFRNGCKDLVIKSLPDVAKAKHLACKILEKMANECVSLYGANVSDWRVETGCTLTTTPLTTPKTATPTLISTTIKALSTAKPSVPQSPRLPPPCDFDSGAQFCGWSQDERESQKWILNSGPTPSILSGPYGDASSKGSGTYVMII</sequence>
<dbReference type="GeneID" id="106157529"/>
<dbReference type="PROSITE" id="PS50060">
    <property type="entry name" value="MAM_2"/>
    <property type="match status" value="1"/>
</dbReference>
<dbReference type="RefSeq" id="XP_013388666.1">
    <property type="nucleotide sequence ID" value="XM_013533212.1"/>
</dbReference>
<dbReference type="OrthoDB" id="5982001at2759"/>
<dbReference type="Gene3D" id="2.60.120.200">
    <property type="match status" value="1"/>
</dbReference>
<dbReference type="InParanoid" id="A0A1S3HSY6"/>